<gene>
    <name evidence="4" type="ORF">JOC48_003887</name>
</gene>
<comment type="similarity">
    <text evidence="1 2">Belongs to the anti-sigma-factor antagonist family.</text>
</comment>
<keyword evidence="5" id="KW-1185">Reference proteome</keyword>
<name>A0ABS2N5B2_9BACI</name>
<dbReference type="PANTHER" id="PTHR35849:SF2">
    <property type="entry name" value="BLR2341 PROTEIN"/>
    <property type="match status" value="1"/>
</dbReference>
<dbReference type="InterPro" id="IPR036513">
    <property type="entry name" value="STAS_dom_sf"/>
</dbReference>
<dbReference type="InterPro" id="IPR058548">
    <property type="entry name" value="MlaB-like_STAS"/>
</dbReference>
<evidence type="ECO:0000313" key="5">
    <source>
        <dbReference type="Proteomes" id="UP001296943"/>
    </source>
</evidence>
<dbReference type="NCBIfam" id="TIGR00377">
    <property type="entry name" value="ant_ant_sig"/>
    <property type="match status" value="1"/>
</dbReference>
<dbReference type="RefSeq" id="WP_204501974.1">
    <property type="nucleotide sequence ID" value="NZ_JAFBDR010000030.1"/>
</dbReference>
<evidence type="ECO:0000313" key="4">
    <source>
        <dbReference type="EMBL" id="MBM7573325.1"/>
    </source>
</evidence>
<dbReference type="Gene3D" id="3.30.750.24">
    <property type="entry name" value="STAS domain"/>
    <property type="match status" value="1"/>
</dbReference>
<evidence type="ECO:0000256" key="1">
    <source>
        <dbReference type="ARBA" id="ARBA00009013"/>
    </source>
</evidence>
<dbReference type="InterPro" id="IPR003658">
    <property type="entry name" value="Anti-sigma_ant"/>
</dbReference>
<dbReference type="Pfam" id="PF13466">
    <property type="entry name" value="STAS_2"/>
    <property type="match status" value="1"/>
</dbReference>
<dbReference type="InterPro" id="IPR002645">
    <property type="entry name" value="STAS_dom"/>
</dbReference>
<proteinExistence type="inferred from homology"/>
<dbReference type="Proteomes" id="UP001296943">
    <property type="component" value="Unassembled WGS sequence"/>
</dbReference>
<dbReference type="EMBL" id="JAFBDR010000030">
    <property type="protein sequence ID" value="MBM7573325.1"/>
    <property type="molecule type" value="Genomic_DNA"/>
</dbReference>
<dbReference type="SUPFAM" id="SSF52091">
    <property type="entry name" value="SpoIIaa-like"/>
    <property type="match status" value="1"/>
</dbReference>
<reference evidence="4 5" key="1">
    <citation type="submission" date="2021-01" db="EMBL/GenBank/DDBJ databases">
        <title>Genomic Encyclopedia of Type Strains, Phase IV (KMG-IV): sequencing the most valuable type-strain genomes for metagenomic binning, comparative biology and taxonomic classification.</title>
        <authorList>
            <person name="Goeker M."/>
        </authorList>
    </citation>
    <scope>NUCLEOTIDE SEQUENCE [LARGE SCALE GENOMIC DNA]</scope>
    <source>
        <strain evidence="4 5">DSM 23711</strain>
    </source>
</reference>
<comment type="caution">
    <text evidence="4">The sequence shown here is derived from an EMBL/GenBank/DDBJ whole genome shotgun (WGS) entry which is preliminary data.</text>
</comment>
<dbReference type="CDD" id="cd07043">
    <property type="entry name" value="STAS_anti-anti-sigma_factors"/>
    <property type="match status" value="1"/>
</dbReference>
<organism evidence="4 5">
    <name type="scientific">Aquibacillus albus</name>
    <dbReference type="NCBI Taxonomy" id="1168171"/>
    <lineage>
        <taxon>Bacteria</taxon>
        <taxon>Bacillati</taxon>
        <taxon>Bacillota</taxon>
        <taxon>Bacilli</taxon>
        <taxon>Bacillales</taxon>
        <taxon>Bacillaceae</taxon>
        <taxon>Aquibacillus</taxon>
    </lineage>
</organism>
<dbReference type="PANTHER" id="PTHR35849">
    <property type="entry name" value="BLR2341 PROTEIN"/>
    <property type="match status" value="1"/>
</dbReference>
<dbReference type="InterPro" id="IPR052746">
    <property type="entry name" value="MlaB_ABC_Transporter"/>
</dbReference>
<evidence type="ECO:0000259" key="3">
    <source>
        <dbReference type="PROSITE" id="PS50801"/>
    </source>
</evidence>
<dbReference type="PROSITE" id="PS50801">
    <property type="entry name" value="STAS"/>
    <property type="match status" value="1"/>
</dbReference>
<protein>
    <recommendedName>
        <fullName evidence="2">Anti-sigma factor antagonist</fullName>
    </recommendedName>
</protein>
<accession>A0ABS2N5B2</accession>
<feature type="domain" description="STAS" evidence="3">
    <location>
        <begin position="15"/>
        <end position="103"/>
    </location>
</feature>
<sequence length="103" mass="11838">MFKYSTIEKEKDIEVHLEGDLDIDGTEVVKEELIPMLQEYEQIKINFEKVLFVDSSGIGLLLELVQSLQKKEKKVSIINVTENVANVFELLQLPEILGEEVFL</sequence>
<evidence type="ECO:0000256" key="2">
    <source>
        <dbReference type="RuleBase" id="RU003749"/>
    </source>
</evidence>